<sequence length="247" mass="28289">MNRTLSHSSFISSFGGNVMNMLSPQVGENILEIGSGNGYMANQLSSLGVNITGIDSSENMIEQSQHHYPHVHFMRVNALDLDYEDQFDAVFSQNTLHLIHPPTVVIKNIYRALRLQGRFVTEFNGQNHLYPVFNEVLRQLVVFNIISSNFSLPFYFPSIGEYTSLLEQHGFDVQSAIHFIQPLVLQHEDGLRNWLDTHASSLFNNITPETKQIIFNRVEDKLQKTFFKQDEWCLPAAYIRVQAVKTI</sequence>
<accession>A0A0V8JHZ3</accession>
<protein>
    <recommendedName>
        <fullName evidence="1">Methyltransferase type 11 domain-containing protein</fullName>
    </recommendedName>
</protein>
<evidence type="ECO:0000259" key="1">
    <source>
        <dbReference type="Pfam" id="PF08241"/>
    </source>
</evidence>
<dbReference type="AlphaFoldDB" id="A0A0V8JHZ3"/>
<dbReference type="PANTHER" id="PTHR43861:SF1">
    <property type="entry name" value="TRANS-ACONITATE 2-METHYLTRANSFERASE"/>
    <property type="match status" value="1"/>
</dbReference>
<dbReference type="GeneID" id="93682868"/>
<gene>
    <name evidence="2" type="ORF">AS180_17525</name>
</gene>
<organism evidence="2 3">
    <name type="scientific">Priestia veravalensis</name>
    <dbReference type="NCBI Taxonomy" id="1414648"/>
    <lineage>
        <taxon>Bacteria</taxon>
        <taxon>Bacillati</taxon>
        <taxon>Bacillota</taxon>
        <taxon>Bacilli</taxon>
        <taxon>Bacillales</taxon>
        <taxon>Bacillaceae</taxon>
        <taxon>Priestia</taxon>
    </lineage>
</organism>
<dbReference type="InterPro" id="IPR013216">
    <property type="entry name" value="Methyltransf_11"/>
</dbReference>
<dbReference type="CDD" id="cd02440">
    <property type="entry name" value="AdoMet_MTases"/>
    <property type="match status" value="1"/>
</dbReference>
<dbReference type="Pfam" id="PF08241">
    <property type="entry name" value="Methyltransf_11"/>
    <property type="match status" value="1"/>
</dbReference>
<dbReference type="InterPro" id="IPR029063">
    <property type="entry name" value="SAM-dependent_MTases_sf"/>
</dbReference>
<dbReference type="Gene3D" id="3.40.50.150">
    <property type="entry name" value="Vaccinia Virus protein VP39"/>
    <property type="match status" value="1"/>
</dbReference>
<keyword evidence="3" id="KW-1185">Reference proteome</keyword>
<reference evidence="2 3" key="1">
    <citation type="submission" date="2015-11" db="EMBL/GenBank/DDBJ databases">
        <title>Bacillus caseinolyticus sp nov.</title>
        <authorList>
            <person name="Dastager S.G."/>
            <person name="Mawlankar R."/>
        </authorList>
    </citation>
    <scope>NUCLEOTIDE SEQUENCE [LARGE SCALE GENOMIC DNA]</scope>
    <source>
        <strain evidence="2 3">SGD-V-76</strain>
    </source>
</reference>
<dbReference type="SUPFAM" id="SSF53335">
    <property type="entry name" value="S-adenosyl-L-methionine-dependent methyltransferases"/>
    <property type="match status" value="1"/>
</dbReference>
<dbReference type="Proteomes" id="UP000053681">
    <property type="component" value="Unassembled WGS sequence"/>
</dbReference>
<proteinExistence type="predicted"/>
<name>A0A0V8JHZ3_9BACI</name>
<dbReference type="RefSeq" id="WP_025909986.1">
    <property type="nucleotide sequence ID" value="NZ_KQ758689.1"/>
</dbReference>
<evidence type="ECO:0000313" key="2">
    <source>
        <dbReference type="EMBL" id="KSU86623.1"/>
    </source>
</evidence>
<dbReference type="EMBL" id="LNQP01000074">
    <property type="protein sequence ID" value="KSU86623.1"/>
    <property type="molecule type" value="Genomic_DNA"/>
</dbReference>
<comment type="caution">
    <text evidence="2">The sequence shown here is derived from an EMBL/GenBank/DDBJ whole genome shotgun (WGS) entry which is preliminary data.</text>
</comment>
<evidence type="ECO:0000313" key="3">
    <source>
        <dbReference type="Proteomes" id="UP000053681"/>
    </source>
</evidence>
<dbReference type="GO" id="GO:0008757">
    <property type="term" value="F:S-adenosylmethionine-dependent methyltransferase activity"/>
    <property type="evidence" value="ECO:0007669"/>
    <property type="project" value="InterPro"/>
</dbReference>
<dbReference type="PANTHER" id="PTHR43861">
    <property type="entry name" value="TRANS-ACONITATE 2-METHYLTRANSFERASE-RELATED"/>
    <property type="match status" value="1"/>
</dbReference>
<feature type="domain" description="Methyltransferase type 11" evidence="1">
    <location>
        <begin position="31"/>
        <end position="120"/>
    </location>
</feature>